<evidence type="ECO:0000256" key="1">
    <source>
        <dbReference type="SAM" id="MobiDB-lite"/>
    </source>
</evidence>
<dbReference type="Gene3D" id="2.30.110.50">
    <property type="match status" value="1"/>
</dbReference>
<proteinExistence type="predicted"/>
<evidence type="ECO:0000259" key="2">
    <source>
        <dbReference type="Pfam" id="PF04717"/>
    </source>
</evidence>
<dbReference type="Gene3D" id="3.55.50.10">
    <property type="entry name" value="Baseplate protein-like domains"/>
    <property type="match status" value="1"/>
</dbReference>
<sequence length="527" mass="54916">MTVPRTPTVAVDGVPLADAVTRRLRGIRVAARLGRPTQCELTLATAPGTAALDPAVRPGASLDVRLDGHPDPLFTGEVTCVELAYAADGPALLRLRAYDPLHRLRKRQELRVFESVTAADLARELCADLGLTVDAETDGPRLERLLQHRHTDLELLTEVTGRAGLHPVVDGDRLRLLTLDGYGEPVPLALGRTVHGLRVAENLDRAGGESTALGWHPQRAEPLRQQATEARSGRRTALRPEPGDVGAAGGRTAVDQPGRSDDELAALAQAALDARVATLVTAEGVAEGDPALRPGRRIALTGVPEPVAGVYVLTEVVHTVDADGHLTAFSTVPPDPPPGPAPAPATVTLGTVTDVDDPDRLGRVRLTLPAYGGLDAGWLAVVCPGAGRGKGIVALPDPEDTVLVLLPGGEPTAGIVLGSLFGAVEPYDAGIVDGRAGRWSMRTGTGQSIVIDDDGRTLRLATDAGSFVELRPELTTVHAAGDLVLSAPGRALVVRARTVDFLRAESGEDAETAAAQARTLARAHGGG</sequence>
<dbReference type="InterPro" id="IPR006531">
    <property type="entry name" value="Gp5/Vgr_OB"/>
</dbReference>
<dbReference type="SUPFAM" id="SSF69255">
    <property type="entry name" value="gp5 N-terminal domain-like"/>
    <property type="match status" value="1"/>
</dbReference>
<evidence type="ECO:0000313" key="4">
    <source>
        <dbReference type="EMBL" id="XCH76663.1"/>
    </source>
</evidence>
<dbReference type="EMBL" id="CP157762">
    <property type="protein sequence ID" value="XBP95959.1"/>
    <property type="molecule type" value="Genomic_DNA"/>
</dbReference>
<organism evidence="4">
    <name type="scientific">Micromonospora sp. CCTCC AA 2012012</name>
    <dbReference type="NCBI Taxonomy" id="3111921"/>
    <lineage>
        <taxon>Bacteria</taxon>
        <taxon>Bacillati</taxon>
        <taxon>Actinomycetota</taxon>
        <taxon>Actinomycetes</taxon>
        <taxon>Micromonosporales</taxon>
        <taxon>Micromonosporaceae</taxon>
        <taxon>Micromonospora</taxon>
    </lineage>
</organism>
<dbReference type="Gene3D" id="4.10.220.110">
    <property type="match status" value="1"/>
</dbReference>
<dbReference type="Pfam" id="PF05954">
    <property type="entry name" value="Phage_GPD"/>
    <property type="match status" value="1"/>
</dbReference>
<dbReference type="RefSeq" id="WP_350937245.1">
    <property type="nucleotide sequence ID" value="NZ_CP157762.1"/>
</dbReference>
<evidence type="ECO:0000313" key="3">
    <source>
        <dbReference type="EMBL" id="XBP95959.1"/>
    </source>
</evidence>
<feature type="region of interest" description="Disordered" evidence="1">
    <location>
        <begin position="209"/>
        <end position="258"/>
    </location>
</feature>
<dbReference type="Gene3D" id="2.40.50.230">
    <property type="entry name" value="Gp5 N-terminal domain"/>
    <property type="match status" value="1"/>
</dbReference>
<dbReference type="EMBL" id="CP159342">
    <property type="protein sequence ID" value="XCH76663.1"/>
    <property type="molecule type" value="Genomic_DNA"/>
</dbReference>
<accession>A0AAU8HKB1</accession>
<protein>
    <submittedName>
        <fullName evidence="4">Contractile injection system protein, VgrG/Pvc8 family</fullName>
    </submittedName>
</protein>
<dbReference type="Pfam" id="PF04717">
    <property type="entry name" value="Phage_base_V"/>
    <property type="match status" value="1"/>
</dbReference>
<feature type="domain" description="Gp5/Type VI secretion system Vgr protein OB-fold" evidence="2">
    <location>
        <begin position="349"/>
        <end position="421"/>
    </location>
</feature>
<dbReference type="SUPFAM" id="SSF69279">
    <property type="entry name" value="Phage tail proteins"/>
    <property type="match status" value="1"/>
</dbReference>
<reference evidence="4" key="2">
    <citation type="submission" date="2024-06" db="EMBL/GenBank/DDBJ databases">
        <title>Micromonospora mangrovi CCTCC AA 2012012 genome sequences.</title>
        <authorList>
            <person name="Gao J."/>
        </authorList>
    </citation>
    <scope>NUCLEOTIDE SEQUENCE</scope>
    <source>
        <strain evidence="4">CCTCC AA 2012012</strain>
    </source>
</reference>
<gene>
    <name evidence="4" type="ORF">ABUL08_11390</name>
    <name evidence="3" type="ORF">VK199_11340</name>
</gene>
<dbReference type="AlphaFoldDB" id="A0AAU8HKB1"/>
<reference evidence="3" key="1">
    <citation type="submission" date="2024-01" db="EMBL/GenBank/DDBJ databases">
        <title>The genome sequence of Micromonospora mangrovi CCTCC AA 2012012.</title>
        <authorList>
            <person name="Gao J."/>
        </authorList>
    </citation>
    <scope>NUCLEOTIDE SEQUENCE</scope>
    <source>
        <strain evidence="3">CCTCC AA 2012012</strain>
    </source>
</reference>
<dbReference type="InterPro" id="IPR037026">
    <property type="entry name" value="Vgr_OB-fold_dom_sf"/>
</dbReference>
<name>A0AAU8HKB1_9ACTN</name>